<name>A0A811K2D8_9BILA</name>
<comment type="caution">
    <text evidence="2">The sequence shown here is derived from an EMBL/GenBank/DDBJ whole genome shotgun (WGS) entry which is preliminary data.</text>
</comment>
<dbReference type="Proteomes" id="UP000783686">
    <property type="component" value="Unassembled WGS sequence"/>
</dbReference>
<proteinExistence type="predicted"/>
<keyword evidence="3" id="KW-1185">Reference proteome</keyword>
<dbReference type="EMBL" id="CAJFDH010000002">
    <property type="protein sequence ID" value="CAD5209975.1"/>
    <property type="molecule type" value="Genomic_DNA"/>
</dbReference>
<evidence type="ECO:0000313" key="2">
    <source>
        <dbReference type="EMBL" id="CAD5209975.1"/>
    </source>
</evidence>
<protein>
    <submittedName>
        <fullName evidence="2">Uncharacterized protein</fullName>
    </submittedName>
</protein>
<feature type="transmembrane region" description="Helical" evidence="1">
    <location>
        <begin position="50"/>
        <end position="72"/>
    </location>
</feature>
<accession>A0A811K2D8</accession>
<dbReference type="EMBL" id="CAJFCW020000002">
    <property type="protein sequence ID" value="CAG9090487.1"/>
    <property type="molecule type" value="Genomic_DNA"/>
</dbReference>
<keyword evidence="1" id="KW-0812">Transmembrane</keyword>
<gene>
    <name evidence="2" type="ORF">BOKJ2_LOCUS2956</name>
</gene>
<keyword evidence="1" id="KW-0472">Membrane</keyword>
<evidence type="ECO:0000313" key="3">
    <source>
        <dbReference type="Proteomes" id="UP000614601"/>
    </source>
</evidence>
<organism evidence="2 3">
    <name type="scientific">Bursaphelenchus okinawaensis</name>
    <dbReference type="NCBI Taxonomy" id="465554"/>
    <lineage>
        <taxon>Eukaryota</taxon>
        <taxon>Metazoa</taxon>
        <taxon>Ecdysozoa</taxon>
        <taxon>Nematoda</taxon>
        <taxon>Chromadorea</taxon>
        <taxon>Rhabditida</taxon>
        <taxon>Tylenchina</taxon>
        <taxon>Tylenchomorpha</taxon>
        <taxon>Aphelenchoidea</taxon>
        <taxon>Aphelenchoididae</taxon>
        <taxon>Bursaphelenchus</taxon>
    </lineage>
</organism>
<evidence type="ECO:0000256" key="1">
    <source>
        <dbReference type="SAM" id="Phobius"/>
    </source>
</evidence>
<dbReference type="Proteomes" id="UP000614601">
    <property type="component" value="Unassembled WGS sequence"/>
</dbReference>
<dbReference type="AlphaFoldDB" id="A0A811K2D8"/>
<keyword evidence="1" id="KW-1133">Transmembrane helix</keyword>
<dbReference type="OrthoDB" id="10508831at2759"/>
<reference evidence="2" key="1">
    <citation type="submission" date="2020-09" db="EMBL/GenBank/DDBJ databases">
        <authorList>
            <person name="Kikuchi T."/>
        </authorList>
    </citation>
    <scope>NUCLEOTIDE SEQUENCE</scope>
    <source>
        <strain evidence="2">SH1</strain>
    </source>
</reference>
<sequence>MPTASKDLIFELKNLNEDRIPLEESEDYVVESRRPSNLYRKTKNWQQWTAHWILILLTLLGFTALIAILLFLKTVITEE</sequence>